<accession>A0ABR7MYC4</accession>
<dbReference type="SUPFAM" id="SSF46929">
    <property type="entry name" value="DNA helicase RuvA subunit, C-terminal domain"/>
    <property type="match status" value="1"/>
</dbReference>
<evidence type="ECO:0000256" key="3">
    <source>
        <dbReference type="ARBA" id="ARBA00023125"/>
    </source>
</evidence>
<dbReference type="Pfam" id="PF01330">
    <property type="entry name" value="RuvA_N"/>
    <property type="match status" value="1"/>
</dbReference>
<evidence type="ECO:0000256" key="1">
    <source>
        <dbReference type="ARBA" id="ARBA00022490"/>
    </source>
</evidence>
<name>A0ABR7MYC4_9FIRM</name>
<evidence type="ECO:0000313" key="9">
    <source>
        <dbReference type="Proteomes" id="UP000637513"/>
    </source>
</evidence>
<comment type="similarity">
    <text evidence="6">Belongs to the RuvA family.</text>
</comment>
<dbReference type="NCBIfam" id="TIGR00084">
    <property type="entry name" value="ruvA"/>
    <property type="match status" value="1"/>
</dbReference>
<feature type="domain" description="Helix-hairpin-helix DNA-binding motif class 1" evidence="7">
    <location>
        <begin position="73"/>
        <end position="92"/>
    </location>
</feature>
<dbReference type="InterPro" id="IPR000085">
    <property type="entry name" value="RuvA"/>
</dbReference>
<reference evidence="8 9" key="1">
    <citation type="submission" date="2020-08" db="EMBL/GenBank/DDBJ databases">
        <title>Genome public.</title>
        <authorList>
            <person name="Liu C."/>
            <person name="Sun Q."/>
        </authorList>
    </citation>
    <scope>NUCLEOTIDE SEQUENCE [LARGE SCALE GENOMIC DNA]</scope>
    <source>
        <strain evidence="8 9">BX3</strain>
    </source>
</reference>
<dbReference type="InterPro" id="IPR010994">
    <property type="entry name" value="RuvA_2-like"/>
</dbReference>
<dbReference type="InterPro" id="IPR003583">
    <property type="entry name" value="Hlx-hairpin-Hlx_DNA-bd_motif"/>
</dbReference>
<comment type="function">
    <text evidence="6">The RuvA-RuvB-RuvC complex processes Holliday junction (HJ) DNA during genetic recombination and DNA repair, while the RuvA-RuvB complex plays an important role in the rescue of blocked DNA replication forks via replication fork reversal (RFR). RuvA specifically binds to HJ cruciform DNA, conferring on it an open structure. The RuvB hexamer acts as an ATP-dependent pump, pulling dsDNA into and through the RuvAB complex. HJ branch migration allows RuvC to scan DNA until it finds its consensus sequence, where it cleaves and resolves the cruciform DNA.</text>
</comment>
<dbReference type="Proteomes" id="UP000637513">
    <property type="component" value="Unassembled WGS sequence"/>
</dbReference>
<dbReference type="HAMAP" id="MF_00031">
    <property type="entry name" value="DNA_HJ_migration_RuvA"/>
    <property type="match status" value="1"/>
</dbReference>
<evidence type="ECO:0000256" key="2">
    <source>
        <dbReference type="ARBA" id="ARBA00022763"/>
    </source>
</evidence>
<dbReference type="SUPFAM" id="SSF47781">
    <property type="entry name" value="RuvA domain 2-like"/>
    <property type="match status" value="1"/>
</dbReference>
<organism evidence="8 9">
    <name type="scientific">Jutongia hominis</name>
    <dbReference type="NCBI Taxonomy" id="2763664"/>
    <lineage>
        <taxon>Bacteria</taxon>
        <taxon>Bacillati</taxon>
        <taxon>Bacillota</taxon>
        <taxon>Clostridia</taxon>
        <taxon>Lachnospirales</taxon>
        <taxon>Lachnospiraceae</taxon>
        <taxon>Jutongia</taxon>
    </lineage>
</organism>
<dbReference type="SUPFAM" id="SSF50249">
    <property type="entry name" value="Nucleic acid-binding proteins"/>
    <property type="match status" value="1"/>
</dbReference>
<gene>
    <name evidence="6 8" type="primary">ruvA</name>
    <name evidence="8" type="ORF">H8700_11020</name>
</gene>
<feature type="region of interest" description="Domain III" evidence="6">
    <location>
        <begin position="158"/>
        <end position="206"/>
    </location>
</feature>
<proteinExistence type="inferred from homology"/>
<keyword evidence="5 6" id="KW-0234">DNA repair</keyword>
<dbReference type="RefSeq" id="WP_249305676.1">
    <property type="nucleotide sequence ID" value="NZ_JACRSW010000035.1"/>
</dbReference>
<dbReference type="InterPro" id="IPR012340">
    <property type="entry name" value="NA-bd_OB-fold"/>
</dbReference>
<dbReference type="EMBL" id="JACRSW010000035">
    <property type="protein sequence ID" value="MBC8558232.1"/>
    <property type="molecule type" value="Genomic_DNA"/>
</dbReference>
<comment type="domain">
    <text evidence="6">Has three domains with a flexible linker between the domains II and III and assumes an 'L' shape. Domain III is highly mobile and contacts RuvB.</text>
</comment>
<dbReference type="Pfam" id="PF14520">
    <property type="entry name" value="HHH_5"/>
    <property type="match status" value="1"/>
</dbReference>
<evidence type="ECO:0000256" key="4">
    <source>
        <dbReference type="ARBA" id="ARBA00023172"/>
    </source>
</evidence>
<dbReference type="Pfam" id="PF07499">
    <property type="entry name" value="RuvA_C"/>
    <property type="match status" value="1"/>
</dbReference>
<dbReference type="Gene3D" id="1.10.8.10">
    <property type="entry name" value="DNA helicase RuvA subunit, C-terminal domain"/>
    <property type="match status" value="1"/>
</dbReference>
<evidence type="ECO:0000259" key="7">
    <source>
        <dbReference type="SMART" id="SM00278"/>
    </source>
</evidence>
<dbReference type="Gene3D" id="1.10.150.20">
    <property type="entry name" value="5' to 3' exonuclease, C-terminal subdomain"/>
    <property type="match status" value="1"/>
</dbReference>
<keyword evidence="1 6" id="KW-0963">Cytoplasm</keyword>
<keyword evidence="3 6" id="KW-0238">DNA-binding</keyword>
<evidence type="ECO:0000256" key="6">
    <source>
        <dbReference type="HAMAP-Rule" id="MF_00031"/>
    </source>
</evidence>
<dbReference type="SMART" id="SM00278">
    <property type="entry name" value="HhH1"/>
    <property type="match status" value="2"/>
</dbReference>
<dbReference type="InterPro" id="IPR036267">
    <property type="entry name" value="RuvA_C_sf"/>
</dbReference>
<dbReference type="CDD" id="cd14332">
    <property type="entry name" value="UBA_RuvA_C"/>
    <property type="match status" value="1"/>
</dbReference>
<comment type="subcellular location">
    <subcellularLocation>
        <location evidence="6">Cytoplasm</location>
    </subcellularLocation>
</comment>
<keyword evidence="4 6" id="KW-0233">DNA recombination</keyword>
<protein>
    <recommendedName>
        <fullName evidence="6">Holliday junction branch migration complex subunit RuvA</fullName>
    </recommendedName>
</protein>
<feature type="domain" description="Helix-hairpin-helix DNA-binding motif class 1" evidence="7">
    <location>
        <begin position="108"/>
        <end position="127"/>
    </location>
</feature>
<dbReference type="InterPro" id="IPR011114">
    <property type="entry name" value="RuvA_C"/>
</dbReference>
<keyword evidence="9" id="KW-1185">Reference proteome</keyword>
<comment type="caution">
    <text evidence="6">Lacks conserved residue(s) required for the propagation of feature annotation.</text>
</comment>
<dbReference type="Gene3D" id="2.40.50.140">
    <property type="entry name" value="Nucleic acid-binding proteins"/>
    <property type="match status" value="1"/>
</dbReference>
<evidence type="ECO:0000313" key="8">
    <source>
        <dbReference type="EMBL" id="MBC8558232.1"/>
    </source>
</evidence>
<comment type="subunit">
    <text evidence="6">Homotetramer. Forms an RuvA(8)-RuvB(12)-Holliday junction (HJ) complex. HJ DNA is sandwiched between 2 RuvA tetramers; dsDNA enters through RuvA and exits via RuvB. An RuvB hexamer assembles on each DNA strand where it exits the tetramer. Each RuvB hexamer is contacted by two RuvA subunits (via domain III) on 2 adjacent RuvB subunits; this complex drives branch migration. In the full resolvosome a probable DNA-RuvA(4)-RuvB(12)-RuvC(2) complex forms which resolves the HJ.</text>
</comment>
<comment type="caution">
    <text evidence="8">The sequence shown here is derived from an EMBL/GenBank/DDBJ whole genome shotgun (WGS) entry which is preliminary data.</text>
</comment>
<dbReference type="InterPro" id="IPR013849">
    <property type="entry name" value="DNA_helicase_Holl-junc_RuvA_I"/>
</dbReference>
<feature type="region of interest" description="Domain I" evidence="6">
    <location>
        <begin position="1"/>
        <end position="64"/>
    </location>
</feature>
<keyword evidence="2 6" id="KW-0227">DNA damage</keyword>
<evidence type="ECO:0000256" key="5">
    <source>
        <dbReference type="ARBA" id="ARBA00023204"/>
    </source>
</evidence>
<sequence length="206" mass="22267">MIRFIKGTLAQISEGEIVLEHQGMGFAIFIPGSFMQELPSIGEELTVYTYLNVREDAMQLFGFLTQEDLEVFKLLITVNGIGPKAALSILGVMGAYDLKYAVMADDAKAISKVPGIGPKTAGKLILELKDKLSLDDLFTGDIGNDSGDVIISADTSKEQNSVIKDAIEALVVLGYPKTDATKAVRAVDMTIPLEVDELLKQSLKNL</sequence>